<organism evidence="1 2">
    <name type="scientific">Ignicoccus pacificus DSM 13166</name>
    <dbReference type="NCBI Taxonomy" id="940294"/>
    <lineage>
        <taxon>Archaea</taxon>
        <taxon>Thermoproteota</taxon>
        <taxon>Thermoprotei</taxon>
        <taxon>Desulfurococcales</taxon>
        <taxon>Desulfurococcaceae</taxon>
        <taxon>Ignicoccus</taxon>
    </lineage>
</organism>
<dbReference type="KEGG" id="ipc:IPA_03545"/>
<reference evidence="1" key="1">
    <citation type="submission" date="2013-11" db="EMBL/GenBank/DDBJ databases">
        <title>Comparative genomics of Ignicoccus.</title>
        <authorList>
            <person name="Podar M."/>
        </authorList>
    </citation>
    <scope>NUCLEOTIDE SEQUENCE</scope>
    <source>
        <strain evidence="1">DSM 13166</strain>
    </source>
</reference>
<dbReference type="Proteomes" id="UP001063698">
    <property type="component" value="Chromosome"/>
</dbReference>
<proteinExistence type="predicted"/>
<sequence>MRGSAVLLSLIAMTMASSVHQIVWSPYGTLIVWKTQAGLLGPKGWITGYRYYEPIKSAAYCCGTFAISFDEGTVELYNATNLKEVGSFNAKFKVDFWPFNPTDSIAMIKVGKGERPIIVGYDALNGVIAAYNFQGERLWAVRADTDLFKTSKLIGHGDEVFYVDTVKGLVVVIDANGDLRQTYGYDDLQGADVCGDVLAVKTSDRLLLYKLNGTEANEILSIKVELMKIAPKATVKLSPLCDKVAVHYYDFVDGEGVRVYDLRGHVIADFGVDEVSAIGWLNETEVLIGTKTGTIYHGSVS</sequence>
<dbReference type="InterPro" id="IPR011047">
    <property type="entry name" value="Quinoprotein_ADH-like_sf"/>
</dbReference>
<evidence type="ECO:0000313" key="1">
    <source>
        <dbReference type="EMBL" id="UXD22325.1"/>
    </source>
</evidence>
<keyword evidence="2" id="KW-1185">Reference proteome</keyword>
<evidence type="ECO:0000313" key="2">
    <source>
        <dbReference type="Proteomes" id="UP001063698"/>
    </source>
</evidence>
<accession>A0A977KCP6</accession>
<gene>
    <name evidence="1" type="ORF">IPA_03545</name>
</gene>
<dbReference type="AlphaFoldDB" id="A0A977KCP6"/>
<dbReference type="EMBL" id="CP006868">
    <property type="protein sequence ID" value="UXD22325.1"/>
    <property type="molecule type" value="Genomic_DNA"/>
</dbReference>
<name>A0A977KCP6_9CREN</name>
<protein>
    <submittedName>
        <fullName evidence="1">Uncharacterized protein</fullName>
    </submittedName>
</protein>
<dbReference type="SUPFAM" id="SSF50998">
    <property type="entry name" value="Quinoprotein alcohol dehydrogenase-like"/>
    <property type="match status" value="1"/>
</dbReference>